<keyword evidence="3" id="KW-1185">Reference proteome</keyword>
<evidence type="ECO:0000313" key="3">
    <source>
        <dbReference type="Proteomes" id="UP000752696"/>
    </source>
</evidence>
<name>A0A6V7HHM8_9HYME</name>
<proteinExistence type="predicted"/>
<sequence length="62" mass="6899">TTEVSGFARLDEAPETPPKYSPKQRHTRGVSGLQIERITMQVTIALARNASTKKKHPAFHVN</sequence>
<accession>A0A6V7HHM8</accession>
<dbReference type="Proteomes" id="UP000752696">
    <property type="component" value="Unassembled WGS sequence"/>
</dbReference>
<dbReference type="AlphaFoldDB" id="A0A6V7HHM8"/>
<reference evidence="2" key="1">
    <citation type="submission" date="2020-07" db="EMBL/GenBank/DDBJ databases">
        <authorList>
            <person name="Nazaruddin N."/>
        </authorList>
    </citation>
    <scope>NUCLEOTIDE SEQUENCE</scope>
</reference>
<evidence type="ECO:0000256" key="1">
    <source>
        <dbReference type="SAM" id="MobiDB-lite"/>
    </source>
</evidence>
<protein>
    <submittedName>
        <fullName evidence="2">Uncharacterized protein</fullName>
    </submittedName>
</protein>
<feature type="non-terminal residue" evidence="2">
    <location>
        <position position="1"/>
    </location>
</feature>
<feature type="region of interest" description="Disordered" evidence="1">
    <location>
        <begin position="1"/>
        <end position="31"/>
    </location>
</feature>
<dbReference type="EMBL" id="CAJDYZ010011936">
    <property type="protein sequence ID" value="CAD1480317.1"/>
    <property type="molecule type" value="Genomic_DNA"/>
</dbReference>
<comment type="caution">
    <text evidence="2">The sequence shown here is derived from an EMBL/GenBank/DDBJ whole genome shotgun (WGS) entry which is preliminary data.</text>
</comment>
<organism evidence="2 3">
    <name type="scientific">Heterotrigona itama</name>
    <dbReference type="NCBI Taxonomy" id="395501"/>
    <lineage>
        <taxon>Eukaryota</taxon>
        <taxon>Metazoa</taxon>
        <taxon>Ecdysozoa</taxon>
        <taxon>Arthropoda</taxon>
        <taxon>Hexapoda</taxon>
        <taxon>Insecta</taxon>
        <taxon>Pterygota</taxon>
        <taxon>Neoptera</taxon>
        <taxon>Endopterygota</taxon>
        <taxon>Hymenoptera</taxon>
        <taxon>Apocrita</taxon>
        <taxon>Aculeata</taxon>
        <taxon>Apoidea</taxon>
        <taxon>Anthophila</taxon>
        <taxon>Apidae</taxon>
        <taxon>Heterotrigona</taxon>
    </lineage>
</organism>
<gene>
    <name evidence="2" type="ORF">MHI_LOCUS912531</name>
</gene>
<evidence type="ECO:0000313" key="2">
    <source>
        <dbReference type="EMBL" id="CAD1480317.1"/>
    </source>
</evidence>